<dbReference type="EMBL" id="MU151090">
    <property type="protein sequence ID" value="KAF9451188.1"/>
    <property type="molecule type" value="Genomic_DNA"/>
</dbReference>
<evidence type="ECO:0000256" key="5">
    <source>
        <dbReference type="ARBA" id="ARBA00022737"/>
    </source>
</evidence>
<gene>
    <name evidence="11" type="ORF">P691DRAFT_797265</name>
</gene>
<evidence type="ECO:0000256" key="6">
    <source>
        <dbReference type="ARBA" id="ARBA00022989"/>
    </source>
</evidence>
<comment type="caution">
    <text evidence="11">The sequence shown here is derived from an EMBL/GenBank/DDBJ whole genome shotgun (WGS) entry which is preliminary data.</text>
</comment>
<organism evidence="11 12">
    <name type="scientific">Macrolepiota fuliginosa MF-IS2</name>
    <dbReference type="NCBI Taxonomy" id="1400762"/>
    <lineage>
        <taxon>Eukaryota</taxon>
        <taxon>Fungi</taxon>
        <taxon>Dikarya</taxon>
        <taxon>Basidiomycota</taxon>
        <taxon>Agaricomycotina</taxon>
        <taxon>Agaricomycetes</taxon>
        <taxon>Agaricomycetidae</taxon>
        <taxon>Agaricales</taxon>
        <taxon>Agaricineae</taxon>
        <taxon>Agaricaceae</taxon>
        <taxon>Macrolepiota</taxon>
    </lineage>
</organism>
<dbReference type="GO" id="GO:0015254">
    <property type="term" value="F:glycerol channel activity"/>
    <property type="evidence" value="ECO:0007669"/>
    <property type="project" value="TreeGrafter"/>
</dbReference>
<dbReference type="InterPro" id="IPR050363">
    <property type="entry name" value="MIP/Aquaporin"/>
</dbReference>
<sequence length="261" mass="28089">MILCIFGLGANCQVVLTNNALVASLPAGNWTSLSFGWGVGVALGVWISGGHINPAVTLALAVWRGFPWKKVPFYILAQLLGALVGAAIIYGNYIHAIDIVEGGRGIRTMETASLFVTTPAAYMTSVSAFFSEFLGTAMLVFGILVFTDKKNGLPSHFVPLGIFFVICGIAICLGFETGFALNPARDLGPRMLTAMVGYGKQVFTMRHQYWVWCPIMATILGAQVATLIYDLFIYPGTDSLVFKTLGPRRRAHDGSGQNTIV</sequence>
<comment type="catalytic activity">
    <reaction evidence="8">
        <text>H2O(in) = H2O(out)</text>
        <dbReference type="Rhea" id="RHEA:29667"/>
        <dbReference type="ChEBI" id="CHEBI:15377"/>
    </reaction>
</comment>
<dbReference type="PROSITE" id="PS00221">
    <property type="entry name" value="MIP"/>
    <property type="match status" value="1"/>
</dbReference>
<evidence type="ECO:0000256" key="1">
    <source>
        <dbReference type="ARBA" id="ARBA00004141"/>
    </source>
</evidence>
<evidence type="ECO:0000313" key="12">
    <source>
        <dbReference type="Proteomes" id="UP000807342"/>
    </source>
</evidence>
<comment type="subcellular location">
    <subcellularLocation>
        <location evidence="1">Membrane</location>
        <topology evidence="1">Multi-pass membrane protein</topology>
    </subcellularLocation>
</comment>
<dbReference type="Pfam" id="PF00230">
    <property type="entry name" value="MIP"/>
    <property type="match status" value="1"/>
</dbReference>
<dbReference type="OrthoDB" id="3222at2759"/>
<evidence type="ECO:0000256" key="8">
    <source>
        <dbReference type="ARBA" id="ARBA00034651"/>
    </source>
</evidence>
<evidence type="ECO:0000256" key="3">
    <source>
        <dbReference type="ARBA" id="ARBA00022448"/>
    </source>
</evidence>
<evidence type="ECO:0000256" key="9">
    <source>
        <dbReference type="RuleBase" id="RU000477"/>
    </source>
</evidence>
<dbReference type="SUPFAM" id="SSF81338">
    <property type="entry name" value="Aquaporin-like"/>
    <property type="match status" value="1"/>
</dbReference>
<keyword evidence="12" id="KW-1185">Reference proteome</keyword>
<keyword evidence="4 9" id="KW-0812">Transmembrane</keyword>
<dbReference type="PANTHER" id="PTHR43829">
    <property type="entry name" value="AQUAPORIN OR AQUAGLYCEROPORIN RELATED"/>
    <property type="match status" value="1"/>
</dbReference>
<name>A0A9P5XGX4_9AGAR</name>
<dbReference type="PANTHER" id="PTHR43829:SF9">
    <property type="entry name" value="AQUAPORIN-9"/>
    <property type="match status" value="1"/>
</dbReference>
<keyword evidence="7 10" id="KW-0472">Membrane</keyword>
<feature type="transmembrane region" description="Helical" evidence="10">
    <location>
        <begin position="73"/>
        <end position="94"/>
    </location>
</feature>
<feature type="transmembrane region" description="Helical" evidence="10">
    <location>
        <begin position="120"/>
        <end position="145"/>
    </location>
</feature>
<feature type="transmembrane region" description="Helical" evidence="10">
    <location>
        <begin position="36"/>
        <end position="61"/>
    </location>
</feature>
<protein>
    <submittedName>
        <fullName evidence="11">Aquaporin</fullName>
    </submittedName>
</protein>
<dbReference type="GO" id="GO:0005886">
    <property type="term" value="C:plasma membrane"/>
    <property type="evidence" value="ECO:0007669"/>
    <property type="project" value="TreeGrafter"/>
</dbReference>
<dbReference type="Proteomes" id="UP000807342">
    <property type="component" value="Unassembled WGS sequence"/>
</dbReference>
<dbReference type="InterPro" id="IPR000425">
    <property type="entry name" value="MIP"/>
</dbReference>
<keyword evidence="6 10" id="KW-1133">Transmembrane helix</keyword>
<dbReference type="AlphaFoldDB" id="A0A9P5XGX4"/>
<evidence type="ECO:0000256" key="10">
    <source>
        <dbReference type="SAM" id="Phobius"/>
    </source>
</evidence>
<keyword evidence="3 9" id="KW-0813">Transport</keyword>
<proteinExistence type="inferred from homology"/>
<feature type="transmembrane region" description="Helical" evidence="10">
    <location>
        <begin position="209"/>
        <end position="233"/>
    </location>
</feature>
<dbReference type="NCBIfam" id="TIGR00861">
    <property type="entry name" value="MIP"/>
    <property type="match status" value="1"/>
</dbReference>
<evidence type="ECO:0000256" key="2">
    <source>
        <dbReference type="ARBA" id="ARBA00006175"/>
    </source>
</evidence>
<evidence type="ECO:0000256" key="4">
    <source>
        <dbReference type="ARBA" id="ARBA00022692"/>
    </source>
</evidence>
<dbReference type="InterPro" id="IPR023271">
    <property type="entry name" value="Aquaporin-like"/>
</dbReference>
<dbReference type="InterPro" id="IPR022357">
    <property type="entry name" value="MIP_CS"/>
</dbReference>
<evidence type="ECO:0000313" key="11">
    <source>
        <dbReference type="EMBL" id="KAF9451188.1"/>
    </source>
</evidence>
<dbReference type="Gene3D" id="1.20.1080.10">
    <property type="entry name" value="Glycerol uptake facilitator protein"/>
    <property type="match status" value="1"/>
</dbReference>
<dbReference type="GO" id="GO:0015250">
    <property type="term" value="F:water channel activity"/>
    <property type="evidence" value="ECO:0007669"/>
    <property type="project" value="TreeGrafter"/>
</dbReference>
<accession>A0A9P5XGX4</accession>
<keyword evidence="5" id="KW-0677">Repeat</keyword>
<comment type="similarity">
    <text evidence="2 9">Belongs to the MIP/aquaporin (TC 1.A.8) family.</text>
</comment>
<feature type="transmembrane region" description="Helical" evidence="10">
    <location>
        <begin position="157"/>
        <end position="181"/>
    </location>
</feature>
<dbReference type="PRINTS" id="PR00783">
    <property type="entry name" value="MINTRINSICP"/>
</dbReference>
<reference evidence="11" key="1">
    <citation type="submission" date="2020-11" db="EMBL/GenBank/DDBJ databases">
        <authorList>
            <consortium name="DOE Joint Genome Institute"/>
            <person name="Ahrendt S."/>
            <person name="Riley R."/>
            <person name="Andreopoulos W."/>
            <person name="Labutti K."/>
            <person name="Pangilinan J."/>
            <person name="Ruiz-Duenas F.J."/>
            <person name="Barrasa J.M."/>
            <person name="Sanchez-Garcia M."/>
            <person name="Camarero S."/>
            <person name="Miyauchi S."/>
            <person name="Serrano A."/>
            <person name="Linde D."/>
            <person name="Babiker R."/>
            <person name="Drula E."/>
            <person name="Ayuso-Fernandez I."/>
            <person name="Pacheco R."/>
            <person name="Padilla G."/>
            <person name="Ferreira P."/>
            <person name="Barriuso J."/>
            <person name="Kellner H."/>
            <person name="Castanera R."/>
            <person name="Alfaro M."/>
            <person name="Ramirez L."/>
            <person name="Pisabarro A.G."/>
            <person name="Kuo A."/>
            <person name="Tritt A."/>
            <person name="Lipzen A."/>
            <person name="He G."/>
            <person name="Yan M."/>
            <person name="Ng V."/>
            <person name="Cullen D."/>
            <person name="Martin F."/>
            <person name="Rosso M.-N."/>
            <person name="Henrissat B."/>
            <person name="Hibbett D."/>
            <person name="Martinez A.T."/>
            <person name="Grigoriev I.V."/>
        </authorList>
    </citation>
    <scope>NUCLEOTIDE SEQUENCE</scope>
    <source>
        <strain evidence="11">MF-IS2</strain>
    </source>
</reference>
<evidence type="ECO:0000256" key="7">
    <source>
        <dbReference type="ARBA" id="ARBA00023136"/>
    </source>
</evidence>